<dbReference type="InterPro" id="IPR041633">
    <property type="entry name" value="Polbeta"/>
</dbReference>
<dbReference type="SUPFAM" id="SSF81301">
    <property type="entry name" value="Nucleotidyltransferase"/>
    <property type="match status" value="1"/>
</dbReference>
<dbReference type="InterPro" id="IPR043519">
    <property type="entry name" value="NT_sf"/>
</dbReference>
<dbReference type="Proteomes" id="UP000236736">
    <property type="component" value="Unassembled WGS sequence"/>
</dbReference>
<reference evidence="3" key="1">
    <citation type="submission" date="2016-10" db="EMBL/GenBank/DDBJ databases">
        <authorList>
            <person name="Varghese N."/>
            <person name="Submissions S."/>
        </authorList>
    </citation>
    <scope>NUCLEOTIDE SEQUENCE [LARGE SCALE GENOMIC DNA]</scope>
    <source>
        <strain evidence="3">DSM 17298</strain>
    </source>
</reference>
<dbReference type="GO" id="GO:0016740">
    <property type="term" value="F:transferase activity"/>
    <property type="evidence" value="ECO:0007669"/>
    <property type="project" value="UniProtKB-KW"/>
</dbReference>
<proteinExistence type="predicted"/>
<dbReference type="STRING" id="1120964.GCA_001313265_02429"/>
<keyword evidence="2" id="KW-0808">Transferase</keyword>
<dbReference type="AlphaFoldDB" id="A0A1H5S992"/>
<dbReference type="RefSeq" id="WP_103923027.1">
    <property type="nucleotide sequence ID" value="NZ_BBFN01000009.1"/>
</dbReference>
<evidence type="ECO:0000259" key="1">
    <source>
        <dbReference type="Pfam" id="PF18765"/>
    </source>
</evidence>
<dbReference type="CDD" id="cd05403">
    <property type="entry name" value="NT_KNTase_like"/>
    <property type="match status" value="1"/>
</dbReference>
<evidence type="ECO:0000313" key="3">
    <source>
        <dbReference type="Proteomes" id="UP000236736"/>
    </source>
</evidence>
<sequence length="110" mass="12721">MKADLNFGLKVESLEKIQRVFMNFPEVEKCVVYGSRAMGNYQHNSNIDLTLIGKNLSLTELFRIENELDDLLLPYQIDLSIFHQIDNPDLVNPIQKHGKTLYEKTPVLSR</sequence>
<feature type="domain" description="Polymerase beta nucleotidyltransferase" evidence="1">
    <location>
        <begin position="15"/>
        <end position="104"/>
    </location>
</feature>
<organism evidence="2 3">
    <name type="scientific">Algoriphagus boritolerans DSM 17298 = JCM 18970</name>
    <dbReference type="NCBI Taxonomy" id="1120964"/>
    <lineage>
        <taxon>Bacteria</taxon>
        <taxon>Pseudomonadati</taxon>
        <taxon>Bacteroidota</taxon>
        <taxon>Cytophagia</taxon>
        <taxon>Cytophagales</taxon>
        <taxon>Cyclobacteriaceae</taxon>
        <taxon>Algoriphagus</taxon>
    </lineage>
</organism>
<name>A0A1H5S992_9BACT</name>
<dbReference type="Gene3D" id="3.30.460.10">
    <property type="entry name" value="Beta Polymerase, domain 2"/>
    <property type="match status" value="1"/>
</dbReference>
<accession>A0A1H5S992</accession>
<dbReference type="Pfam" id="PF18765">
    <property type="entry name" value="Polbeta"/>
    <property type="match status" value="1"/>
</dbReference>
<dbReference type="EMBL" id="FNVR01000001">
    <property type="protein sequence ID" value="SEF46411.1"/>
    <property type="molecule type" value="Genomic_DNA"/>
</dbReference>
<keyword evidence="3" id="KW-1185">Reference proteome</keyword>
<evidence type="ECO:0000313" key="2">
    <source>
        <dbReference type="EMBL" id="SEF46411.1"/>
    </source>
</evidence>
<protein>
    <submittedName>
        <fullName evidence="2">Nucleotidyltransferase domain-containing protein</fullName>
    </submittedName>
</protein>
<dbReference type="OrthoDB" id="9803106at2"/>
<gene>
    <name evidence="2" type="ORF">SAMN03080598_00316</name>
</gene>